<feature type="signal peptide" evidence="1">
    <location>
        <begin position="1"/>
        <end position="19"/>
    </location>
</feature>
<dbReference type="AlphaFoldDB" id="A0A2P2KM83"/>
<evidence type="ECO:0000256" key="1">
    <source>
        <dbReference type="SAM" id="SignalP"/>
    </source>
</evidence>
<evidence type="ECO:0000313" key="2">
    <source>
        <dbReference type="EMBL" id="MBX06830.1"/>
    </source>
</evidence>
<feature type="chain" id="PRO_5015103206" description="Secreted protein" evidence="1">
    <location>
        <begin position="20"/>
        <end position="109"/>
    </location>
</feature>
<protein>
    <recommendedName>
        <fullName evidence="3">Secreted protein</fullName>
    </recommendedName>
</protein>
<dbReference type="EMBL" id="GGEC01026346">
    <property type="protein sequence ID" value="MBX06830.1"/>
    <property type="molecule type" value="Transcribed_RNA"/>
</dbReference>
<organism evidence="2">
    <name type="scientific">Rhizophora mucronata</name>
    <name type="common">Asiatic mangrove</name>
    <dbReference type="NCBI Taxonomy" id="61149"/>
    <lineage>
        <taxon>Eukaryota</taxon>
        <taxon>Viridiplantae</taxon>
        <taxon>Streptophyta</taxon>
        <taxon>Embryophyta</taxon>
        <taxon>Tracheophyta</taxon>
        <taxon>Spermatophyta</taxon>
        <taxon>Magnoliopsida</taxon>
        <taxon>eudicotyledons</taxon>
        <taxon>Gunneridae</taxon>
        <taxon>Pentapetalae</taxon>
        <taxon>rosids</taxon>
        <taxon>fabids</taxon>
        <taxon>Malpighiales</taxon>
        <taxon>Rhizophoraceae</taxon>
        <taxon>Rhizophora</taxon>
    </lineage>
</organism>
<sequence>MYARNVIVICLMMGSFSLFEEIPSFKGTYPCLSTICKWDHGIASIHRGKNQYQNAQPRRILALLCEYFDAFNFGCSHIREGRSWTFYWNLCNCCCLWDRRCPCSRWNGW</sequence>
<reference evidence="2" key="1">
    <citation type="submission" date="2018-02" db="EMBL/GenBank/DDBJ databases">
        <title>Rhizophora mucronata_Transcriptome.</title>
        <authorList>
            <person name="Meera S.P."/>
            <person name="Sreeshan A."/>
            <person name="Augustine A."/>
        </authorList>
    </citation>
    <scope>NUCLEOTIDE SEQUENCE</scope>
    <source>
        <tissue evidence="2">Leaf</tissue>
    </source>
</reference>
<name>A0A2P2KM83_RHIMU</name>
<proteinExistence type="predicted"/>
<evidence type="ECO:0008006" key="3">
    <source>
        <dbReference type="Google" id="ProtNLM"/>
    </source>
</evidence>
<accession>A0A2P2KM83</accession>
<keyword evidence="1" id="KW-0732">Signal</keyword>